<proteinExistence type="predicted"/>
<reference evidence="1 2" key="1">
    <citation type="journal article" date="2016" name="Nat. Commun.">
        <title>Extremotolerant tardigrade genome and improved radiotolerance of human cultured cells by tardigrade-unique protein.</title>
        <authorList>
            <person name="Hashimoto T."/>
            <person name="Horikawa D.D."/>
            <person name="Saito Y."/>
            <person name="Kuwahara H."/>
            <person name="Kozuka-Hata H."/>
            <person name="Shin-I T."/>
            <person name="Minakuchi Y."/>
            <person name="Ohishi K."/>
            <person name="Motoyama A."/>
            <person name="Aizu T."/>
            <person name="Enomoto A."/>
            <person name="Kondo K."/>
            <person name="Tanaka S."/>
            <person name="Hara Y."/>
            <person name="Koshikawa S."/>
            <person name="Sagara H."/>
            <person name="Miura T."/>
            <person name="Yokobori S."/>
            <person name="Miyagawa K."/>
            <person name="Suzuki Y."/>
            <person name="Kubo T."/>
            <person name="Oyama M."/>
            <person name="Kohara Y."/>
            <person name="Fujiyama A."/>
            <person name="Arakawa K."/>
            <person name="Katayama T."/>
            <person name="Toyoda A."/>
            <person name="Kunieda T."/>
        </authorList>
    </citation>
    <scope>NUCLEOTIDE SEQUENCE [LARGE SCALE GENOMIC DNA]</scope>
    <source>
        <strain evidence="1 2">YOKOZUNA-1</strain>
    </source>
</reference>
<gene>
    <name evidence="1" type="primary">RvY_18359-1</name>
    <name evidence="1" type="synonym">RvY_18359.1</name>
    <name evidence="1" type="ORF">RvY_18359</name>
</gene>
<comment type="caution">
    <text evidence="1">The sequence shown here is derived from an EMBL/GenBank/DDBJ whole genome shotgun (WGS) entry which is preliminary data.</text>
</comment>
<organism evidence="1 2">
    <name type="scientific">Ramazzottius varieornatus</name>
    <name type="common">Water bear</name>
    <name type="synonym">Tardigrade</name>
    <dbReference type="NCBI Taxonomy" id="947166"/>
    <lineage>
        <taxon>Eukaryota</taxon>
        <taxon>Metazoa</taxon>
        <taxon>Ecdysozoa</taxon>
        <taxon>Tardigrada</taxon>
        <taxon>Eutardigrada</taxon>
        <taxon>Parachela</taxon>
        <taxon>Hypsibioidea</taxon>
        <taxon>Ramazzottiidae</taxon>
        <taxon>Ramazzottius</taxon>
    </lineage>
</organism>
<evidence type="ECO:0000313" key="1">
    <source>
        <dbReference type="EMBL" id="GAV08702.1"/>
    </source>
</evidence>
<dbReference type="Proteomes" id="UP000186922">
    <property type="component" value="Unassembled WGS sequence"/>
</dbReference>
<accession>A0A1D1W5H0</accession>
<keyword evidence="2" id="KW-1185">Reference proteome</keyword>
<sequence>MKDFTPHLNFTVYTKQRSTFFNDPKEFTQIKMVQKSLEASTLRQLSAVGHKGLPLTTAHATEEKLSGATFKRPSSLILDVGTTATLPREAVTAFWLLVVARDLSAPVSRRRLNAVYHDSGELFVQMVKIFTISSFAFLSHRCSH</sequence>
<dbReference type="AlphaFoldDB" id="A0A1D1W5H0"/>
<evidence type="ECO:0000313" key="2">
    <source>
        <dbReference type="Proteomes" id="UP000186922"/>
    </source>
</evidence>
<dbReference type="EMBL" id="BDGG01000018">
    <property type="protein sequence ID" value="GAV08702.1"/>
    <property type="molecule type" value="Genomic_DNA"/>
</dbReference>
<protein>
    <submittedName>
        <fullName evidence="1">Uncharacterized protein</fullName>
    </submittedName>
</protein>
<name>A0A1D1W5H0_RAMVA</name>